<gene>
    <name evidence="2" type="ORF">JZM60_13895</name>
</gene>
<evidence type="ECO:0000313" key="2">
    <source>
        <dbReference type="EMBL" id="QSV45215.1"/>
    </source>
</evidence>
<dbReference type="InterPro" id="IPR001478">
    <property type="entry name" value="PDZ"/>
</dbReference>
<dbReference type="InterPro" id="IPR013785">
    <property type="entry name" value="Aldolase_TIM"/>
</dbReference>
<dbReference type="RefSeq" id="WP_207163020.1">
    <property type="nucleotide sequence ID" value="NZ_CP071382.1"/>
</dbReference>
<organism evidence="2 3">
    <name type="scientific">Geobacter benzoatilyticus</name>
    <dbReference type="NCBI Taxonomy" id="2815309"/>
    <lineage>
        <taxon>Bacteria</taxon>
        <taxon>Pseudomonadati</taxon>
        <taxon>Thermodesulfobacteriota</taxon>
        <taxon>Desulfuromonadia</taxon>
        <taxon>Geobacterales</taxon>
        <taxon>Geobacteraceae</taxon>
        <taxon>Geobacter</taxon>
    </lineage>
</organism>
<dbReference type="Proteomes" id="UP000663651">
    <property type="component" value="Chromosome"/>
</dbReference>
<evidence type="ECO:0000259" key="1">
    <source>
        <dbReference type="PROSITE" id="PS50106"/>
    </source>
</evidence>
<dbReference type="Gene3D" id="3.20.20.70">
    <property type="entry name" value="Aldolase class I"/>
    <property type="match status" value="1"/>
</dbReference>
<dbReference type="SUPFAM" id="SSF50156">
    <property type="entry name" value="PDZ domain-like"/>
    <property type="match status" value="1"/>
</dbReference>
<name>A0ABX7Q252_9BACT</name>
<dbReference type="InterPro" id="IPR041489">
    <property type="entry name" value="PDZ_6"/>
</dbReference>
<accession>A0ABX7Q252</accession>
<dbReference type="Pfam" id="PF17820">
    <property type="entry name" value="PDZ_6"/>
    <property type="match status" value="1"/>
</dbReference>
<dbReference type="InterPro" id="IPR045375">
    <property type="entry name" value="Put_radical_SAM-like_N"/>
</dbReference>
<dbReference type="Pfam" id="PF04459">
    <property type="entry name" value="DUF512"/>
    <property type="match status" value="1"/>
</dbReference>
<dbReference type="InterPro" id="IPR036034">
    <property type="entry name" value="PDZ_sf"/>
</dbReference>
<reference evidence="2 3" key="1">
    <citation type="submission" date="2021-03" db="EMBL/GenBank/DDBJ databases">
        <title>Geobacter metallireducens gen. nov. sp. nov., a microorganism capable of coupling the complete oxidation of organic compounds to the reduction of iron and other metals.</title>
        <authorList>
            <person name="Li Y."/>
        </authorList>
    </citation>
    <scope>NUCLEOTIDE SEQUENCE [LARGE SCALE GENOMIC DNA]</scope>
    <source>
        <strain evidence="2 3">Jerry-YX</strain>
    </source>
</reference>
<keyword evidence="3" id="KW-1185">Reference proteome</keyword>
<dbReference type="SUPFAM" id="SSF102114">
    <property type="entry name" value="Radical SAM enzymes"/>
    <property type="match status" value="1"/>
</dbReference>
<evidence type="ECO:0000313" key="3">
    <source>
        <dbReference type="Proteomes" id="UP000663651"/>
    </source>
</evidence>
<dbReference type="Gene3D" id="2.30.42.10">
    <property type="match status" value="1"/>
</dbReference>
<dbReference type="InterPro" id="IPR007549">
    <property type="entry name" value="DUF512"/>
</dbReference>
<feature type="domain" description="PDZ" evidence="1">
    <location>
        <begin position="1"/>
        <end position="69"/>
    </location>
</feature>
<protein>
    <submittedName>
        <fullName evidence="2">DUF512 domain-containing protein</fullName>
    </submittedName>
</protein>
<sequence length="433" mass="47693">MEGLLVDYIQPGSIAEELEIEAGDRLVAINGQRLRDIIDFTFYADDEELVLEILKPSGERWEAEIERDGDEPLGLVFAPPHPTQCGNKCVFCFVHQLPRGLRPPLYVKDEDYRLSFLYGNYVTLSNIGRDELDRIIAQRLSPLYISVHATNPVLREKLLGRSEILPILDIMRELAAARIVMHTQVVLCPGLNDEEELARTVQDLADLHPSVQSLAVVPVGLTKHRKGLPVLEPVSADYAGAFIRQWQPEADRFARELGAPFLFLADEFYIKSGIPFPPLESYGDLPQIENGIGMIPLFLDEAAHVLKRARKGKPVTITVVTGESPYSYLTEFLDGLSVRTGAAFRAVAVRNRLFGASVTVTGLVCGGDIVEELKGVELGDAVLVPDVMLKEGEGVFLDNMSVEQLREALGVPVVVVESTPSGIAGALRQVRSM</sequence>
<dbReference type="InterPro" id="IPR058240">
    <property type="entry name" value="rSAM_sf"/>
</dbReference>
<dbReference type="PROSITE" id="PS50106">
    <property type="entry name" value="PDZ"/>
    <property type="match status" value="1"/>
</dbReference>
<proteinExistence type="predicted"/>
<dbReference type="EMBL" id="CP071382">
    <property type="protein sequence ID" value="QSV45215.1"/>
    <property type="molecule type" value="Genomic_DNA"/>
</dbReference>
<dbReference type="Pfam" id="PF19238">
    <property type="entry name" value="Radical_SAM_2"/>
    <property type="match status" value="1"/>
</dbReference>